<feature type="transmembrane region" description="Helical" evidence="7">
    <location>
        <begin position="319"/>
        <end position="338"/>
    </location>
</feature>
<feature type="transmembrane region" description="Helical" evidence="7">
    <location>
        <begin position="297"/>
        <end position="313"/>
    </location>
</feature>
<feature type="transmembrane region" description="Helical" evidence="7">
    <location>
        <begin position="29"/>
        <end position="47"/>
    </location>
</feature>
<feature type="transmembrane region" description="Helical" evidence="7">
    <location>
        <begin position="203"/>
        <end position="224"/>
    </location>
</feature>
<dbReference type="NCBIfam" id="TIGR00785">
    <property type="entry name" value="dass"/>
    <property type="match status" value="1"/>
</dbReference>
<comment type="similarity">
    <text evidence="2">Belongs to the SLC13A/DASS transporter (TC 2.A.47) family. DIT1 subfamily.</text>
</comment>
<accession>C3PJK5</accession>
<dbReference type="GeneID" id="31924949"/>
<evidence type="ECO:0000256" key="6">
    <source>
        <dbReference type="SAM" id="MobiDB-lite"/>
    </source>
</evidence>
<dbReference type="PANTHER" id="PTHR42826">
    <property type="entry name" value="DICARBOXYLATE TRANSPORTER 2.1, CHLOROPLASTIC"/>
    <property type="match status" value="1"/>
</dbReference>
<comment type="subcellular location">
    <subcellularLocation>
        <location evidence="1">Membrane</location>
        <topology evidence="1">Multi-pass membrane protein</topology>
    </subcellularLocation>
</comment>
<protein>
    <submittedName>
        <fullName evidence="8">Anion transporter</fullName>
    </submittedName>
</protein>
<sequence>MSAVLPTDTPPEDHHAVAERPPSAEVHPIGLAIAVGVGVAVWLVPTPEGLQPNAWHLLAIFLATIVGIIIKAAPMGALSVVAIALCAGTQVLAPGEPGESMSLALSGFSNSTIWLIVSAFFVSRAVITSGLGTRMALCFVRLFGKSTLGLAYGLGLTDLALSPFIPSNTARAGGIVYPITKSICLSSGSDPNDPSTFRRIGSYLALTGYNMNLAVSVVFFTGAAPNAMAAKFAANDNVSITWGGWFLAAAVPAMVGVLLVPLVVYAMNKPELTKTPEAPAAAARDLAALGPMRRSEWVTLGVFLLMIVLWIFGGRLVSATAVAFLGLGILLLTSALTWKDMKSEKAAWDTLVWFSALVMMGTQLNELGFVGWFGDNVGSWVEGLNMGTLGTFALLTILYALAHYMFASGTAHTAAMFTVFFSVGLALGLPGVPLAVFLGAIPTIFGCLTHYGNGPAPIYYGSGYVDLGLWWKVGGVLGALYVLIWLCIGIPWWMLLGLW</sequence>
<keyword evidence="4 7" id="KW-1133">Transmembrane helix</keyword>
<feature type="transmembrane region" description="Helical" evidence="7">
    <location>
        <begin position="419"/>
        <end position="445"/>
    </location>
</feature>
<feature type="transmembrane region" description="Helical" evidence="7">
    <location>
        <begin position="469"/>
        <end position="495"/>
    </location>
</feature>
<evidence type="ECO:0000313" key="9">
    <source>
        <dbReference type="Proteomes" id="UP000002077"/>
    </source>
</evidence>
<organism evidence="8 9">
    <name type="scientific">Corynebacterium aurimucosum (strain ATCC 700975 / DSM 44827 / CIP 107346 / CN-1)</name>
    <name type="common">Corynebacterium nigricans</name>
    <dbReference type="NCBI Taxonomy" id="548476"/>
    <lineage>
        <taxon>Bacteria</taxon>
        <taxon>Bacillati</taxon>
        <taxon>Actinomycetota</taxon>
        <taxon>Actinomycetes</taxon>
        <taxon>Mycobacteriales</taxon>
        <taxon>Corynebacteriaceae</taxon>
        <taxon>Corynebacterium</taxon>
    </lineage>
</organism>
<evidence type="ECO:0000256" key="1">
    <source>
        <dbReference type="ARBA" id="ARBA00004141"/>
    </source>
</evidence>
<feature type="transmembrane region" description="Helical" evidence="7">
    <location>
        <begin position="77"/>
        <end position="93"/>
    </location>
</feature>
<feature type="transmembrane region" description="Helical" evidence="7">
    <location>
        <begin position="244"/>
        <end position="266"/>
    </location>
</feature>
<dbReference type="eggNOG" id="COG0471">
    <property type="taxonomic scope" value="Bacteria"/>
</dbReference>
<evidence type="ECO:0000256" key="7">
    <source>
        <dbReference type="SAM" id="Phobius"/>
    </source>
</evidence>
<feature type="transmembrane region" description="Helical" evidence="7">
    <location>
        <begin position="113"/>
        <end position="137"/>
    </location>
</feature>
<dbReference type="GO" id="GO:0022857">
    <property type="term" value="F:transmembrane transporter activity"/>
    <property type="evidence" value="ECO:0007669"/>
    <property type="project" value="InterPro"/>
</dbReference>
<dbReference type="RefSeq" id="WP_010188705.1">
    <property type="nucleotide sequence ID" value="NC_012590.1"/>
</dbReference>
<dbReference type="InterPro" id="IPR001898">
    <property type="entry name" value="SLC13A/DASS"/>
</dbReference>
<dbReference type="KEGG" id="car:cauri_2300"/>
<evidence type="ECO:0000256" key="2">
    <source>
        <dbReference type="ARBA" id="ARBA00007349"/>
    </source>
</evidence>
<keyword evidence="3 7" id="KW-0812">Transmembrane</keyword>
<dbReference type="GO" id="GO:0016020">
    <property type="term" value="C:membrane"/>
    <property type="evidence" value="ECO:0007669"/>
    <property type="project" value="UniProtKB-SubCell"/>
</dbReference>
<dbReference type="EMBL" id="CP001601">
    <property type="protein sequence ID" value="ACP33891.1"/>
    <property type="molecule type" value="Genomic_DNA"/>
</dbReference>
<evidence type="ECO:0000256" key="5">
    <source>
        <dbReference type="ARBA" id="ARBA00023136"/>
    </source>
</evidence>
<evidence type="ECO:0000313" key="8">
    <source>
        <dbReference type="EMBL" id="ACP33891.1"/>
    </source>
</evidence>
<dbReference type="InterPro" id="IPR030676">
    <property type="entry name" value="CitT-rel"/>
</dbReference>
<reference evidence="8 9" key="1">
    <citation type="journal article" date="2010" name="BMC Genomics">
        <title>Complete genome sequence and lifestyle of black-pigmented Corynebacterium aurimucosum ATCC 700975 (formerly C. nigricans CN-1) isolated from a vaginal swab of a woman with spontaneous abortion.</title>
        <authorList>
            <person name="Trost E."/>
            <person name="Gotker S."/>
            <person name="Schneider J."/>
            <person name="Schneiker-Bekel S."/>
            <person name="Szczepanowski R."/>
            <person name="Tilker A."/>
            <person name="Viehoever P."/>
            <person name="Arnold W."/>
            <person name="Bekel T."/>
            <person name="Blom J."/>
            <person name="Gartemann K.H."/>
            <person name="Linke B."/>
            <person name="Goesmann A."/>
            <person name="Puhler A."/>
            <person name="Shukla S.K."/>
            <person name="Tauch A."/>
        </authorList>
    </citation>
    <scope>NUCLEOTIDE SEQUENCE [LARGE SCALE GENOMIC DNA]</scope>
    <source>
        <strain evidence="9">ATCC 700975 / DSM 44827 / CIP 107346 / CN-1</strain>
    </source>
</reference>
<gene>
    <name evidence="8" type="primary">yflS</name>
    <name evidence="8" type="ordered locus">cauri_2300</name>
</gene>
<keyword evidence="9" id="KW-1185">Reference proteome</keyword>
<proteinExistence type="inferred from homology"/>
<dbReference type="STRING" id="548476.cauri_2300"/>
<feature type="transmembrane region" description="Helical" evidence="7">
    <location>
        <begin position="386"/>
        <end position="407"/>
    </location>
</feature>
<dbReference type="PIRSF" id="PIRSF002457">
    <property type="entry name" value="DASS"/>
    <property type="match status" value="1"/>
</dbReference>
<evidence type="ECO:0000256" key="4">
    <source>
        <dbReference type="ARBA" id="ARBA00022989"/>
    </source>
</evidence>
<feature type="transmembrane region" description="Helical" evidence="7">
    <location>
        <begin position="350"/>
        <end position="374"/>
    </location>
</feature>
<keyword evidence="5 7" id="KW-0472">Membrane</keyword>
<dbReference type="HOGENOM" id="CLU_005170_7_3_11"/>
<dbReference type="OrthoDB" id="3170849at2"/>
<name>C3PJK5_CORA7</name>
<dbReference type="Pfam" id="PF00939">
    <property type="entry name" value="Na_sulph_symp"/>
    <property type="match status" value="1"/>
</dbReference>
<evidence type="ECO:0000256" key="3">
    <source>
        <dbReference type="ARBA" id="ARBA00022692"/>
    </source>
</evidence>
<dbReference type="Proteomes" id="UP000002077">
    <property type="component" value="Chromosome"/>
</dbReference>
<dbReference type="AlphaFoldDB" id="C3PJK5"/>
<feature type="region of interest" description="Disordered" evidence="6">
    <location>
        <begin position="1"/>
        <end position="20"/>
    </location>
</feature>